<protein>
    <submittedName>
        <fullName evidence="1">Uncharacterized protein</fullName>
    </submittedName>
</protein>
<evidence type="ECO:0000313" key="1">
    <source>
        <dbReference type="EMBL" id="JAH84702.1"/>
    </source>
</evidence>
<reference evidence="1" key="1">
    <citation type="submission" date="2014-11" db="EMBL/GenBank/DDBJ databases">
        <authorList>
            <person name="Amaro Gonzalez C."/>
        </authorList>
    </citation>
    <scope>NUCLEOTIDE SEQUENCE</scope>
</reference>
<reference evidence="1" key="2">
    <citation type="journal article" date="2015" name="Fish Shellfish Immunol.">
        <title>Early steps in the European eel (Anguilla anguilla)-Vibrio vulnificus interaction in the gills: Role of the RtxA13 toxin.</title>
        <authorList>
            <person name="Callol A."/>
            <person name="Pajuelo D."/>
            <person name="Ebbesson L."/>
            <person name="Teles M."/>
            <person name="MacKenzie S."/>
            <person name="Amaro C."/>
        </authorList>
    </citation>
    <scope>NUCLEOTIDE SEQUENCE</scope>
</reference>
<name>A0A0E9W2W8_ANGAN</name>
<accession>A0A0E9W2W8</accession>
<dbReference type="EMBL" id="GBXM01023875">
    <property type="protein sequence ID" value="JAH84702.1"/>
    <property type="molecule type" value="Transcribed_RNA"/>
</dbReference>
<proteinExistence type="predicted"/>
<organism evidence="1">
    <name type="scientific">Anguilla anguilla</name>
    <name type="common">European freshwater eel</name>
    <name type="synonym">Muraena anguilla</name>
    <dbReference type="NCBI Taxonomy" id="7936"/>
    <lineage>
        <taxon>Eukaryota</taxon>
        <taxon>Metazoa</taxon>
        <taxon>Chordata</taxon>
        <taxon>Craniata</taxon>
        <taxon>Vertebrata</taxon>
        <taxon>Euteleostomi</taxon>
        <taxon>Actinopterygii</taxon>
        <taxon>Neopterygii</taxon>
        <taxon>Teleostei</taxon>
        <taxon>Anguilliformes</taxon>
        <taxon>Anguillidae</taxon>
        <taxon>Anguilla</taxon>
    </lineage>
</organism>
<sequence>MKFHSPLTPTNCQSRFPIYVQMYCRCNLCKSICFENIYSLAVGLRW</sequence>
<dbReference type="AlphaFoldDB" id="A0A0E9W2W8"/>